<evidence type="ECO:0008006" key="3">
    <source>
        <dbReference type="Google" id="ProtNLM"/>
    </source>
</evidence>
<dbReference type="EMBL" id="AQPN01000090">
    <property type="protein sequence ID" value="EOR94272.1"/>
    <property type="molecule type" value="Genomic_DNA"/>
</dbReference>
<organism evidence="1 2">
    <name type="scientific">Arcticibacter svalbardensis MN12-7</name>
    <dbReference type="NCBI Taxonomy" id="1150600"/>
    <lineage>
        <taxon>Bacteria</taxon>
        <taxon>Pseudomonadati</taxon>
        <taxon>Bacteroidota</taxon>
        <taxon>Sphingobacteriia</taxon>
        <taxon>Sphingobacteriales</taxon>
        <taxon>Sphingobacteriaceae</taxon>
        <taxon>Arcticibacter</taxon>
    </lineage>
</organism>
<reference evidence="1 2" key="1">
    <citation type="journal article" date="2013" name="Genome Announc.">
        <title>Draft Genome Sequence of Arcticibacter svalbardensis Strain MN12-7T, a Member of the Family Sphingobacteriaceae Isolated from an Arctic Soil Sample.</title>
        <authorList>
            <person name="Shivaji S."/>
            <person name="Ara S."/>
            <person name="Prasad S."/>
            <person name="Manasa B.P."/>
            <person name="Begum Z."/>
            <person name="Singh A."/>
            <person name="Kumar Pinnaka A."/>
        </authorList>
    </citation>
    <scope>NUCLEOTIDE SEQUENCE [LARGE SCALE GENOMIC DNA]</scope>
    <source>
        <strain evidence="1 2">MN12-7</strain>
    </source>
</reference>
<evidence type="ECO:0000313" key="1">
    <source>
        <dbReference type="EMBL" id="EOR94272.1"/>
    </source>
</evidence>
<dbReference type="eggNOG" id="ENOG5033DPM">
    <property type="taxonomic scope" value="Bacteria"/>
</dbReference>
<dbReference type="AlphaFoldDB" id="R9GR12"/>
<protein>
    <recommendedName>
        <fullName evidence="3">HEPN domain-containing protein</fullName>
    </recommendedName>
</protein>
<dbReference type="OrthoDB" id="5431543at2"/>
<gene>
    <name evidence="1" type="ORF">ADIARSV_2513</name>
</gene>
<dbReference type="STRING" id="1150600.ADIARSV_2513"/>
<dbReference type="Proteomes" id="UP000014174">
    <property type="component" value="Unassembled WGS sequence"/>
</dbReference>
<dbReference type="RefSeq" id="WP_016195744.1">
    <property type="nucleotide sequence ID" value="NZ_AQPN01000090.1"/>
</dbReference>
<evidence type="ECO:0000313" key="2">
    <source>
        <dbReference type="Proteomes" id="UP000014174"/>
    </source>
</evidence>
<sequence length="132" mass="15295">MSGETVTNSFLKEANDYYKVSVGGLNRRNIFTNEILYNTISLSIEKYIMGFFVSRKEMLQCHTLNGMISELKRYMPVEDNLVSQIRYFDNMQQICSLATYNKNMIADDDISNMIDVLHKIKGMILSNLDQKN</sequence>
<comment type="caution">
    <text evidence="1">The sequence shown here is derived from an EMBL/GenBank/DDBJ whole genome shotgun (WGS) entry which is preliminary data.</text>
</comment>
<proteinExistence type="predicted"/>
<name>R9GR12_9SPHI</name>
<keyword evidence="2" id="KW-1185">Reference proteome</keyword>
<accession>R9GR12</accession>